<sequence length="188" mass="21381">MKSIKIPSLISSVVLNALTGIEGMEFTLLDHCPYCNGEVRYHDMRKKRFATVIIDGEKKIINVLVTRYYCKNCGKLCYAQAPFYPNTKFGSPVIDLCLTLARAHPFNHSARILQEMGVVVDRGTIRNFFSRDIPEVSYAKIYGLSIPLSIFYLSDLASKRQQSRLVTQEDVLKVCGFPSTKELFQKEE</sequence>
<organism evidence="1 2">
    <name type="scientific">Methanospirillum purgamenti</name>
    <dbReference type="NCBI Taxonomy" id="2834276"/>
    <lineage>
        <taxon>Archaea</taxon>
        <taxon>Methanobacteriati</taxon>
        <taxon>Methanobacteriota</taxon>
        <taxon>Stenosarchaea group</taxon>
        <taxon>Methanomicrobia</taxon>
        <taxon>Methanomicrobiales</taxon>
        <taxon>Methanospirillaceae</taxon>
        <taxon>Methanospirillum</taxon>
    </lineage>
</organism>
<protein>
    <submittedName>
        <fullName evidence="1">Uncharacterized protein</fullName>
    </submittedName>
</protein>
<dbReference type="Proteomes" id="UP000680656">
    <property type="component" value="Chromosome"/>
</dbReference>
<evidence type="ECO:0000313" key="2">
    <source>
        <dbReference type="Proteomes" id="UP000680656"/>
    </source>
</evidence>
<accession>A0A8E7EIA2</accession>
<dbReference type="EMBL" id="CP075546">
    <property type="protein sequence ID" value="QVV89907.1"/>
    <property type="molecule type" value="Genomic_DNA"/>
</dbReference>
<evidence type="ECO:0000313" key="1">
    <source>
        <dbReference type="EMBL" id="QVV89907.1"/>
    </source>
</evidence>
<dbReference type="KEGG" id="mrtj:KHC33_05250"/>
<proteinExistence type="predicted"/>
<name>A0A8E7EIA2_9EURY</name>
<dbReference type="AlphaFoldDB" id="A0A8E7EIA2"/>
<gene>
    <name evidence="1" type="ORF">KHC33_05250</name>
</gene>
<dbReference type="GeneID" id="65567742"/>
<dbReference type="RefSeq" id="WP_214420687.1">
    <property type="nucleotide sequence ID" value="NZ_CP075546.1"/>
</dbReference>
<keyword evidence="2" id="KW-1185">Reference proteome</keyword>
<reference evidence="1 2" key="1">
    <citation type="submission" date="2021-05" db="EMBL/GenBank/DDBJ databases">
        <title>A novel Methanospirillum isolate from a pyrite-forming mixed culture.</title>
        <authorList>
            <person name="Bunk B."/>
            <person name="Sproer C."/>
            <person name="Spring S."/>
            <person name="Pester M."/>
        </authorList>
    </citation>
    <scope>NUCLEOTIDE SEQUENCE [LARGE SCALE GENOMIC DNA]</scope>
    <source>
        <strain evidence="1 2">J.3.6.1-F.2.7.3</strain>
    </source>
</reference>